<dbReference type="EMBL" id="MU004469">
    <property type="protein sequence ID" value="KAF2650038.1"/>
    <property type="molecule type" value="Genomic_DNA"/>
</dbReference>
<feature type="compositionally biased region" description="Polar residues" evidence="6">
    <location>
        <begin position="124"/>
        <end position="134"/>
    </location>
</feature>
<dbReference type="Gene3D" id="4.10.240.10">
    <property type="entry name" value="Zn(2)-C6 fungal-type DNA-binding domain"/>
    <property type="match status" value="1"/>
</dbReference>
<dbReference type="AlphaFoldDB" id="A0A6A6SUB6"/>
<dbReference type="SMART" id="SM00066">
    <property type="entry name" value="GAL4"/>
    <property type="match status" value="1"/>
</dbReference>
<keyword evidence="9" id="KW-1185">Reference proteome</keyword>
<dbReference type="PROSITE" id="PS00463">
    <property type="entry name" value="ZN2_CY6_FUNGAL_1"/>
    <property type="match status" value="1"/>
</dbReference>
<dbReference type="PANTHER" id="PTHR47424">
    <property type="entry name" value="REGULATORY PROTEIN GAL4"/>
    <property type="match status" value="1"/>
</dbReference>
<protein>
    <recommendedName>
        <fullName evidence="7">Zn(2)-C6 fungal-type domain-containing protein</fullName>
    </recommendedName>
</protein>
<dbReference type="GO" id="GO:0000981">
    <property type="term" value="F:DNA-binding transcription factor activity, RNA polymerase II-specific"/>
    <property type="evidence" value="ECO:0007669"/>
    <property type="project" value="InterPro"/>
</dbReference>
<keyword evidence="3" id="KW-0238">DNA-binding</keyword>
<evidence type="ECO:0000256" key="4">
    <source>
        <dbReference type="ARBA" id="ARBA00023163"/>
    </source>
</evidence>
<dbReference type="PROSITE" id="PS50048">
    <property type="entry name" value="ZN2_CY6_FUNGAL_2"/>
    <property type="match status" value="1"/>
</dbReference>
<evidence type="ECO:0000259" key="7">
    <source>
        <dbReference type="PROSITE" id="PS50048"/>
    </source>
</evidence>
<evidence type="ECO:0000313" key="8">
    <source>
        <dbReference type="EMBL" id="KAF2650038.1"/>
    </source>
</evidence>
<dbReference type="GO" id="GO:0006351">
    <property type="term" value="P:DNA-templated transcription"/>
    <property type="evidence" value="ECO:0007669"/>
    <property type="project" value="InterPro"/>
</dbReference>
<dbReference type="CDD" id="cd00067">
    <property type="entry name" value="GAL4"/>
    <property type="match status" value="1"/>
</dbReference>
<dbReference type="PANTHER" id="PTHR47424:SF3">
    <property type="entry name" value="REGULATORY PROTEIN GAL4"/>
    <property type="match status" value="1"/>
</dbReference>
<dbReference type="Proteomes" id="UP000799324">
    <property type="component" value="Unassembled WGS sequence"/>
</dbReference>
<feature type="domain" description="Zn(2)-C6 fungal-type" evidence="7">
    <location>
        <begin position="26"/>
        <end position="57"/>
    </location>
</feature>
<dbReference type="InterPro" id="IPR051127">
    <property type="entry name" value="Fungal_SecMet_Regulators"/>
</dbReference>
<dbReference type="CDD" id="cd12148">
    <property type="entry name" value="fungal_TF_MHR"/>
    <property type="match status" value="1"/>
</dbReference>
<name>A0A6A6SUB6_9PLEO</name>
<keyword evidence="4" id="KW-0804">Transcription</keyword>
<evidence type="ECO:0000256" key="2">
    <source>
        <dbReference type="ARBA" id="ARBA00023015"/>
    </source>
</evidence>
<gene>
    <name evidence="8" type="ORF">K491DRAFT_609614</name>
</gene>
<evidence type="ECO:0000313" key="9">
    <source>
        <dbReference type="Proteomes" id="UP000799324"/>
    </source>
</evidence>
<dbReference type="GO" id="GO:0008270">
    <property type="term" value="F:zinc ion binding"/>
    <property type="evidence" value="ECO:0007669"/>
    <property type="project" value="InterPro"/>
</dbReference>
<dbReference type="SMART" id="SM00906">
    <property type="entry name" value="Fungal_trans"/>
    <property type="match status" value="1"/>
</dbReference>
<evidence type="ECO:0000256" key="5">
    <source>
        <dbReference type="ARBA" id="ARBA00023242"/>
    </source>
</evidence>
<evidence type="ECO:0000256" key="6">
    <source>
        <dbReference type="SAM" id="MobiDB-lite"/>
    </source>
</evidence>
<feature type="region of interest" description="Disordered" evidence="6">
    <location>
        <begin position="105"/>
        <end position="139"/>
    </location>
</feature>
<proteinExistence type="predicted"/>
<dbReference type="InterPro" id="IPR007219">
    <property type="entry name" value="XnlR_reg_dom"/>
</dbReference>
<dbReference type="GO" id="GO:0000978">
    <property type="term" value="F:RNA polymerase II cis-regulatory region sequence-specific DNA binding"/>
    <property type="evidence" value="ECO:0007669"/>
    <property type="project" value="TreeGrafter"/>
</dbReference>
<dbReference type="Pfam" id="PF04082">
    <property type="entry name" value="Fungal_trans"/>
    <property type="match status" value="1"/>
</dbReference>
<dbReference type="GO" id="GO:0000435">
    <property type="term" value="P:positive regulation of transcription from RNA polymerase II promoter by galactose"/>
    <property type="evidence" value="ECO:0007669"/>
    <property type="project" value="TreeGrafter"/>
</dbReference>
<dbReference type="InterPro" id="IPR036864">
    <property type="entry name" value="Zn2-C6_fun-type_DNA-bd_sf"/>
</dbReference>
<dbReference type="Pfam" id="PF00172">
    <property type="entry name" value="Zn_clus"/>
    <property type="match status" value="1"/>
</dbReference>
<keyword evidence="1" id="KW-0479">Metal-binding</keyword>
<dbReference type="SUPFAM" id="SSF57701">
    <property type="entry name" value="Zn2/Cys6 DNA-binding domain"/>
    <property type="match status" value="1"/>
</dbReference>
<sequence length="760" mass="83750">MAPFPTTTADSAEAGAPQKRRRITLACEECRERKRKCDGVKPTCGACKSRPTAQCVWKDSRNSRGWWSSSYVSELQGRIKELEDFRSRTIASEIQTYSVTEPGAPLRNDAVLGESNPAGPKSINMPSPSRSVGTSAGDLALGDRSHAPWSDVDLASPSRLISPLPNLATLPENEYPSPSSSGTCSGSTVLDAMGVVISLHGADSKSRRRPSDFFGPSSTIGLVHQVRTLVGRHDCAKELSGCAVSESCTSGNETCSASSRIDSTYAKKSPMLEMGIPPRAGADRLVNLFRTYVHSLYPFLHWPSFYNRYLALWSAEGASSQPSATNDTPHDYYDEIDDVLFHCMLNVVLALGVLHSPDISQEQQNDISYTFFNRAKRLLDLDMLENTSVALVQVLLLMGQYLQARDISSSCWNTVGLAIRVAQGMGLHYKPDQRQAPDQLEEEMRKRTWSGCILLDRHVFFPILSLTYGRPLMIHSGVARILNYLPSAIDDELLTRYPNQPGHQPDGTQSRVECYIQALRLQHILGQILTSFYHQSSSDKMSSEASDVPSSTSSWRAIDNLELQKLLEVDMDLDCWRTSLPPRLQVSTYSGGELGEQSTVFCRQAILPIPAFMYVRMVLLRPFLSELCKSTGQSGTSLNEPDPAAATMRQGLVAKAGALCVSVAQGLIRLISEWSHRPDLLPPPWYNVLYVYGSALVLFLGSLCSPRLDNASAPPTMDANWKRCLSFLRGYTSQSRSAPRCIAILELFERQSASQGTGKL</sequence>
<dbReference type="InterPro" id="IPR001138">
    <property type="entry name" value="Zn2Cys6_DnaBD"/>
</dbReference>
<reference evidence="8" key="1">
    <citation type="journal article" date="2020" name="Stud. Mycol.">
        <title>101 Dothideomycetes genomes: a test case for predicting lifestyles and emergence of pathogens.</title>
        <authorList>
            <person name="Haridas S."/>
            <person name="Albert R."/>
            <person name="Binder M."/>
            <person name="Bloem J."/>
            <person name="Labutti K."/>
            <person name="Salamov A."/>
            <person name="Andreopoulos B."/>
            <person name="Baker S."/>
            <person name="Barry K."/>
            <person name="Bills G."/>
            <person name="Bluhm B."/>
            <person name="Cannon C."/>
            <person name="Castanera R."/>
            <person name="Culley D."/>
            <person name="Daum C."/>
            <person name="Ezra D."/>
            <person name="Gonzalez J."/>
            <person name="Henrissat B."/>
            <person name="Kuo A."/>
            <person name="Liang C."/>
            <person name="Lipzen A."/>
            <person name="Lutzoni F."/>
            <person name="Magnuson J."/>
            <person name="Mondo S."/>
            <person name="Nolan M."/>
            <person name="Ohm R."/>
            <person name="Pangilinan J."/>
            <person name="Park H.-J."/>
            <person name="Ramirez L."/>
            <person name="Alfaro M."/>
            <person name="Sun H."/>
            <person name="Tritt A."/>
            <person name="Yoshinaga Y."/>
            <person name="Zwiers L.-H."/>
            <person name="Turgeon B."/>
            <person name="Goodwin S."/>
            <person name="Spatafora J."/>
            <person name="Crous P."/>
            <person name="Grigoriev I."/>
        </authorList>
    </citation>
    <scope>NUCLEOTIDE SEQUENCE</scope>
    <source>
        <strain evidence="8">CBS 122681</strain>
    </source>
</reference>
<keyword evidence="5" id="KW-0539">Nucleus</keyword>
<dbReference type="OrthoDB" id="424974at2759"/>
<accession>A0A6A6SUB6</accession>
<keyword evidence="2" id="KW-0805">Transcription regulation</keyword>
<evidence type="ECO:0000256" key="1">
    <source>
        <dbReference type="ARBA" id="ARBA00022723"/>
    </source>
</evidence>
<dbReference type="GO" id="GO:0005634">
    <property type="term" value="C:nucleus"/>
    <property type="evidence" value="ECO:0007669"/>
    <property type="project" value="TreeGrafter"/>
</dbReference>
<evidence type="ECO:0000256" key="3">
    <source>
        <dbReference type="ARBA" id="ARBA00023125"/>
    </source>
</evidence>
<organism evidence="8 9">
    <name type="scientific">Lophiostoma macrostomum CBS 122681</name>
    <dbReference type="NCBI Taxonomy" id="1314788"/>
    <lineage>
        <taxon>Eukaryota</taxon>
        <taxon>Fungi</taxon>
        <taxon>Dikarya</taxon>
        <taxon>Ascomycota</taxon>
        <taxon>Pezizomycotina</taxon>
        <taxon>Dothideomycetes</taxon>
        <taxon>Pleosporomycetidae</taxon>
        <taxon>Pleosporales</taxon>
        <taxon>Lophiostomataceae</taxon>
        <taxon>Lophiostoma</taxon>
    </lineage>
</organism>